<evidence type="ECO:0000259" key="2">
    <source>
        <dbReference type="Pfam" id="PF13335"/>
    </source>
</evidence>
<dbReference type="Gene3D" id="3.40.50.300">
    <property type="entry name" value="P-loop containing nucleotide triphosphate hydrolases"/>
    <property type="match status" value="1"/>
</dbReference>
<protein>
    <submittedName>
        <fullName evidence="3">ATP-binding protein</fullName>
    </submittedName>
</protein>
<dbReference type="NCBIfam" id="TIGR00368">
    <property type="entry name" value="YifB family Mg chelatase-like AAA ATPase"/>
    <property type="match status" value="1"/>
</dbReference>
<dbReference type="SUPFAM" id="SSF52540">
    <property type="entry name" value="P-loop containing nucleoside triphosphate hydrolases"/>
    <property type="match status" value="1"/>
</dbReference>
<dbReference type="InterPro" id="IPR014721">
    <property type="entry name" value="Ribsml_uS5_D2-typ_fold_subgr"/>
</dbReference>
<dbReference type="Gene3D" id="3.30.230.10">
    <property type="match status" value="1"/>
</dbReference>
<proteinExistence type="predicted"/>
<dbReference type="InterPro" id="IPR045006">
    <property type="entry name" value="CHLI-like"/>
</dbReference>
<dbReference type="EMBL" id="RJSG01000002">
    <property type="protein sequence ID" value="RNL79836.1"/>
    <property type="molecule type" value="Genomic_DNA"/>
</dbReference>
<dbReference type="InterPro" id="IPR025158">
    <property type="entry name" value="Mg_chelat-rel_C"/>
</dbReference>
<dbReference type="Pfam" id="PF13335">
    <property type="entry name" value="Mg_chelatase_C"/>
    <property type="match status" value="1"/>
</dbReference>
<evidence type="ECO:0000313" key="3">
    <source>
        <dbReference type="EMBL" id="RNL79836.1"/>
    </source>
</evidence>
<dbReference type="Pfam" id="PF01078">
    <property type="entry name" value="Mg_chelatase"/>
    <property type="match status" value="1"/>
</dbReference>
<dbReference type="AlphaFoldDB" id="A0A3N0DWH6"/>
<feature type="domain" description="Mg chelatase-related protein C-terminal" evidence="2">
    <location>
        <begin position="418"/>
        <end position="513"/>
    </location>
</feature>
<feature type="domain" description="Magnesium chelatase ChlI-like catalytic" evidence="1">
    <location>
        <begin position="201"/>
        <end position="407"/>
    </location>
</feature>
<comment type="caution">
    <text evidence="3">The sequence shown here is derived from an EMBL/GenBank/DDBJ whole genome shotgun (WGS) entry which is preliminary data.</text>
</comment>
<name>A0A3N0DWH6_9ACTN</name>
<keyword evidence="4" id="KW-1185">Reference proteome</keyword>
<dbReference type="PANTHER" id="PTHR32039:SF7">
    <property type="entry name" value="COMPETENCE PROTEIN COMM"/>
    <property type="match status" value="1"/>
</dbReference>
<dbReference type="Pfam" id="PF13541">
    <property type="entry name" value="ChlI"/>
    <property type="match status" value="1"/>
</dbReference>
<keyword evidence="3" id="KW-0547">Nucleotide-binding</keyword>
<dbReference type="GO" id="GO:0005524">
    <property type="term" value="F:ATP binding"/>
    <property type="evidence" value="ECO:0007669"/>
    <property type="project" value="UniProtKB-KW"/>
</dbReference>
<dbReference type="InterPro" id="IPR020568">
    <property type="entry name" value="Ribosomal_Su5_D2-typ_SF"/>
</dbReference>
<keyword evidence="3" id="KW-0067">ATP-binding</keyword>
<dbReference type="PANTHER" id="PTHR32039">
    <property type="entry name" value="MAGNESIUM-CHELATASE SUBUNIT CHLI"/>
    <property type="match status" value="1"/>
</dbReference>
<organism evidence="3 4">
    <name type="scientific">Nocardioides marmorisolisilvae</name>
    <dbReference type="NCBI Taxonomy" id="1542737"/>
    <lineage>
        <taxon>Bacteria</taxon>
        <taxon>Bacillati</taxon>
        <taxon>Actinomycetota</taxon>
        <taxon>Actinomycetes</taxon>
        <taxon>Propionibacteriales</taxon>
        <taxon>Nocardioidaceae</taxon>
        <taxon>Nocardioides</taxon>
    </lineage>
</organism>
<accession>A0A3N0DWH6</accession>
<dbReference type="InterPro" id="IPR027417">
    <property type="entry name" value="P-loop_NTPase"/>
</dbReference>
<dbReference type="OrthoDB" id="9813147at2"/>
<dbReference type="InterPro" id="IPR000523">
    <property type="entry name" value="Mg_chelatse_chII-like_cat_dom"/>
</dbReference>
<dbReference type="RefSeq" id="WP_123234340.1">
    <property type="nucleotide sequence ID" value="NZ_RJSG01000002.1"/>
</dbReference>
<gene>
    <name evidence="3" type="ORF">EFL95_12880</name>
</gene>
<evidence type="ECO:0000313" key="4">
    <source>
        <dbReference type="Proteomes" id="UP000277094"/>
    </source>
</evidence>
<sequence length="530" mass="56537">MLATARTVSLQGARGHVVDVQVDLSAGQVATVLVGRPDASISEGRERCRAAIVNSGHDWPAARRVTILLSPTDLPKRGPHFDLAMAVAVMVANKMRVPEGVLARTVLIGELSLDGRLRSTPGVLPMVMAAAAHGITRVVVPEPQSDEAALVEGVEVFGVRSLNQVVAVLRGEEIPEAPEVEPLTGEAVLTWRGEDRIESLDLADVIGMLDCRYALEVAAAGSHHLLLNGAKGAGKTSLAERLPTILPRLDQQQSLELTAIHSLCGALPGGASVLSRAPFRAPHHTASRSGILGGGTGRVQPGEVSKAHHGVLFLDEFPLLPSDVVEALRQPLESGLITIARGDDEATYPAGGMLVLACNPCPCGEFSPRSPDNACICSVPQRRNYQKKISGPIADRIDITRYVEQERQVQAPCDPSPESSAAVALRVAGARDRQRTRYAGTDWSVNGHVPGHALRNGWPLEPRAAQQLDSAVYAGSLTRRGATRVHRVAWTVADLRGVDRPGLEELFVALRLRRGEPLDLAVVQQLRAAQ</sequence>
<evidence type="ECO:0000259" key="1">
    <source>
        <dbReference type="Pfam" id="PF01078"/>
    </source>
</evidence>
<dbReference type="InterPro" id="IPR004482">
    <property type="entry name" value="Mg_chelat-rel"/>
</dbReference>
<dbReference type="SUPFAM" id="SSF54211">
    <property type="entry name" value="Ribosomal protein S5 domain 2-like"/>
    <property type="match status" value="1"/>
</dbReference>
<dbReference type="Proteomes" id="UP000277094">
    <property type="component" value="Unassembled WGS sequence"/>
</dbReference>
<reference evidence="3 4" key="1">
    <citation type="submission" date="2018-11" db="EMBL/GenBank/DDBJ databases">
        <authorList>
            <person name="Li F."/>
        </authorList>
    </citation>
    <scope>NUCLEOTIDE SEQUENCE [LARGE SCALE GENOMIC DNA]</scope>
    <source>
        <strain evidence="3 4">KIS18-7</strain>
    </source>
</reference>